<evidence type="ECO:0008006" key="4">
    <source>
        <dbReference type="Google" id="ProtNLM"/>
    </source>
</evidence>
<name>A0A415E3M1_9FIRM</name>
<accession>A0A415E3M1</accession>
<keyword evidence="1" id="KW-1133">Transmembrane helix</keyword>
<dbReference type="Pfam" id="PF09548">
    <property type="entry name" value="Spore_III_AB"/>
    <property type="match status" value="1"/>
</dbReference>
<comment type="caution">
    <text evidence="2">The sequence shown here is derived from an EMBL/GenBank/DDBJ whole genome shotgun (WGS) entry which is preliminary data.</text>
</comment>
<evidence type="ECO:0000313" key="2">
    <source>
        <dbReference type="EMBL" id="RHJ88231.1"/>
    </source>
</evidence>
<protein>
    <recommendedName>
        <fullName evidence="4">Stage III sporulation protein AB</fullName>
    </recommendedName>
</protein>
<dbReference type="Proteomes" id="UP000284841">
    <property type="component" value="Unassembled WGS sequence"/>
</dbReference>
<dbReference type="InterPro" id="IPR014198">
    <property type="entry name" value="Spore_III_AB"/>
</dbReference>
<sequence length="185" mass="21211">MIRPLEQSGRCCVVKLLGLLMAFAACTTIGFYKASEIKRRRILLVDFKELLIHISTEMSYFKEPLPQIFERLAGEASDNKERTILLRECLSTYSLENMNIAEIWKTAVEHIYNDSSLTREDISIMKKCGDFLGQSDFSRQQEHFSLLNMQLDRQVEEAEESIKTKGRMYGKMGISVGLVVAIVFI</sequence>
<dbReference type="OrthoDB" id="1957909at2"/>
<proteinExistence type="predicted"/>
<dbReference type="STRING" id="1776384.GCA_900086585_03816"/>
<evidence type="ECO:0000313" key="3">
    <source>
        <dbReference type="Proteomes" id="UP000284841"/>
    </source>
</evidence>
<dbReference type="PIRSF" id="PIRSF021435">
    <property type="entry name" value="SpoIIIAB"/>
    <property type="match status" value="1"/>
</dbReference>
<dbReference type="EMBL" id="QRMS01000002">
    <property type="protein sequence ID" value="RHJ88231.1"/>
    <property type="molecule type" value="Genomic_DNA"/>
</dbReference>
<dbReference type="AlphaFoldDB" id="A0A415E3M1"/>
<keyword evidence="1" id="KW-0812">Transmembrane</keyword>
<keyword evidence="1" id="KW-0472">Membrane</keyword>
<gene>
    <name evidence="2" type="ORF">DW099_07395</name>
</gene>
<organism evidence="2 3">
    <name type="scientific">Emergencia timonensis</name>
    <dbReference type="NCBI Taxonomy" id="1776384"/>
    <lineage>
        <taxon>Bacteria</taxon>
        <taxon>Bacillati</taxon>
        <taxon>Bacillota</taxon>
        <taxon>Clostridia</taxon>
        <taxon>Peptostreptococcales</taxon>
        <taxon>Anaerovoracaceae</taxon>
        <taxon>Emergencia</taxon>
    </lineage>
</organism>
<reference evidence="2 3" key="1">
    <citation type="submission" date="2018-08" db="EMBL/GenBank/DDBJ databases">
        <title>A genome reference for cultivated species of the human gut microbiota.</title>
        <authorList>
            <person name="Zou Y."/>
            <person name="Xue W."/>
            <person name="Luo G."/>
        </authorList>
    </citation>
    <scope>NUCLEOTIDE SEQUENCE [LARGE SCALE GENOMIC DNA]</scope>
    <source>
        <strain evidence="2 3">AM07-24</strain>
    </source>
</reference>
<keyword evidence="3" id="KW-1185">Reference proteome</keyword>
<evidence type="ECO:0000256" key="1">
    <source>
        <dbReference type="SAM" id="Phobius"/>
    </source>
</evidence>
<dbReference type="PROSITE" id="PS51257">
    <property type="entry name" value="PROKAR_LIPOPROTEIN"/>
    <property type="match status" value="1"/>
</dbReference>
<feature type="transmembrane region" description="Helical" evidence="1">
    <location>
        <begin position="12"/>
        <end position="32"/>
    </location>
</feature>